<organism evidence="1 2">
    <name type="scientific">Seonamhaeicola algicola</name>
    <dbReference type="NCBI Taxonomy" id="1719036"/>
    <lineage>
        <taxon>Bacteria</taxon>
        <taxon>Pseudomonadati</taxon>
        <taxon>Bacteroidota</taxon>
        <taxon>Flavobacteriia</taxon>
        <taxon>Flavobacteriales</taxon>
        <taxon>Flavobacteriaceae</taxon>
    </lineage>
</organism>
<dbReference type="EMBL" id="VOSC01000019">
    <property type="protein sequence ID" value="TXE11907.1"/>
    <property type="molecule type" value="Genomic_DNA"/>
</dbReference>
<name>A0A5C7AUA4_9FLAO</name>
<evidence type="ECO:0008006" key="3">
    <source>
        <dbReference type="Google" id="ProtNLM"/>
    </source>
</evidence>
<proteinExistence type="predicted"/>
<reference evidence="2" key="1">
    <citation type="submission" date="2019-08" db="EMBL/GenBank/DDBJ databases">
        <title>Seonamhaeicola sediminis sp. nov., isolated from marine sediment.</title>
        <authorList>
            <person name="Cao W.R."/>
        </authorList>
    </citation>
    <scope>NUCLEOTIDE SEQUENCE [LARGE SCALE GENOMIC DNA]</scope>
    <source>
        <strain evidence="2">Gy8</strain>
    </source>
</reference>
<dbReference type="AlphaFoldDB" id="A0A5C7AUA4"/>
<sequence length="96" mass="11100">MQKSHPSTKNIKQMISPFYHKRKRNISIHILKTNINNKTAINTLKLLFNTHPDVIKWSVDLEDVDKVLRVETTKNLTGDAIIKDVIARGFYCEPLV</sequence>
<accession>A0A5C7AUA4</accession>
<dbReference type="RefSeq" id="WP_147133839.1">
    <property type="nucleotide sequence ID" value="NZ_VOSC01000019.1"/>
</dbReference>
<comment type="caution">
    <text evidence="1">The sequence shown here is derived from an EMBL/GenBank/DDBJ whole genome shotgun (WGS) entry which is preliminary data.</text>
</comment>
<protein>
    <recommendedName>
        <fullName evidence="3">Copper chaperone</fullName>
    </recommendedName>
</protein>
<evidence type="ECO:0000313" key="1">
    <source>
        <dbReference type="EMBL" id="TXE11907.1"/>
    </source>
</evidence>
<dbReference type="OrthoDB" id="1036397at2"/>
<gene>
    <name evidence="1" type="ORF">FUA26_07530</name>
</gene>
<keyword evidence="2" id="KW-1185">Reference proteome</keyword>
<dbReference type="Proteomes" id="UP000321790">
    <property type="component" value="Unassembled WGS sequence"/>
</dbReference>
<evidence type="ECO:0000313" key="2">
    <source>
        <dbReference type="Proteomes" id="UP000321790"/>
    </source>
</evidence>